<feature type="compositionally biased region" description="Pro residues" evidence="1">
    <location>
        <begin position="149"/>
        <end position="162"/>
    </location>
</feature>
<evidence type="ECO:0000256" key="1">
    <source>
        <dbReference type="SAM" id="MobiDB-lite"/>
    </source>
</evidence>
<dbReference type="OrthoDB" id="193446at2157"/>
<evidence type="ECO:0000313" key="2">
    <source>
        <dbReference type="EMBL" id="QRV14393.1"/>
    </source>
</evidence>
<dbReference type="RefSeq" id="WP_204747218.1">
    <property type="nucleotide sequence ID" value="NZ_CP069188.1"/>
</dbReference>
<dbReference type="GeneID" id="62876623"/>
<dbReference type="KEGG" id="hsal:JMJ58_15825"/>
<sequence length="162" mass="17090">MRLELRVCQHCLNRDDGHGGKQKAELLQDMVACAEVIQEYKDVIDLEDVHIRRVHDDEKGKPEALPVVAATIQNDQVVLNDTQLVAEGQDGTMLLYANPDDILTVLAGNVDEISKAVPGDVTVDLSETGARIVAEAGLGADPDDQPGPDAGPGPGPGPGPGQ</sequence>
<accession>A0A8T8DYS0</accession>
<protein>
    <submittedName>
        <fullName evidence="2">Uncharacterized protein</fullName>
    </submittedName>
</protein>
<feature type="region of interest" description="Disordered" evidence="1">
    <location>
        <begin position="135"/>
        <end position="162"/>
    </location>
</feature>
<gene>
    <name evidence="2" type="ORF">JMJ58_15825</name>
</gene>
<dbReference type="EMBL" id="CP069188">
    <property type="protein sequence ID" value="QRV14393.1"/>
    <property type="molecule type" value="Genomic_DNA"/>
</dbReference>
<dbReference type="Proteomes" id="UP000637819">
    <property type="component" value="Chromosome"/>
</dbReference>
<keyword evidence="3" id="KW-1185">Reference proteome</keyword>
<evidence type="ECO:0000313" key="3">
    <source>
        <dbReference type="Proteomes" id="UP000637819"/>
    </source>
</evidence>
<organism evidence="2 3">
    <name type="scientific">Haloterrigena salifodinae</name>
    <dbReference type="NCBI Taxonomy" id="2675099"/>
    <lineage>
        <taxon>Archaea</taxon>
        <taxon>Methanobacteriati</taxon>
        <taxon>Methanobacteriota</taxon>
        <taxon>Stenosarchaea group</taxon>
        <taxon>Halobacteria</taxon>
        <taxon>Halobacteriales</taxon>
        <taxon>Natrialbaceae</taxon>
        <taxon>Haloterrigena</taxon>
    </lineage>
</organism>
<name>A0A8T8DYS0_9EURY</name>
<proteinExistence type="predicted"/>
<dbReference type="AlphaFoldDB" id="A0A8T8DYS0"/>
<reference evidence="2 3" key="1">
    <citation type="submission" date="2021-01" db="EMBL/GenBank/DDBJ databases">
        <title>Genome Sequence and Methylation Pattern of Haloterrigena salifodinae BOL5-1, An Extremely Halophilic Archaeon from a Bolivian Salt Mine.</title>
        <authorList>
            <person name="DasSarma P."/>
            <person name="Anton B.P."/>
            <person name="DasSarma S.L."/>
            <person name="von Ehrenheim H.A.L."/>
            <person name="Martinez F.L."/>
            <person name="Guzman D."/>
            <person name="Roberts R.J."/>
            <person name="DasSarma S."/>
        </authorList>
    </citation>
    <scope>NUCLEOTIDE SEQUENCE [LARGE SCALE GENOMIC DNA]</scope>
    <source>
        <strain evidence="2 3">BOL5-1</strain>
    </source>
</reference>